<sequence>MLNVDHVHKSYPLGGLFSGGRKSVLHDVSFECSRGECLGIIGESGSGKSTLGRLILGMERPEQGKVLLEGRSVLDRKARRGRISAVFQNYKSSINPFFTVEEAIMEPLRLQKKNPEGNAHSLKIDVLLSQVGLDNSYRSRYPHELSGGEVQRVCIARAISTEPQCIVLDEAISSLDVSVQTQVLHVLKELKEIYQLTYIFITHDIQAAAYICDRVVIFREGRIEEMVPIQQLKTVKSEYARKLLDHLITF</sequence>
<dbReference type="PANTHER" id="PTHR43776:SF7">
    <property type="entry name" value="D,D-DIPEPTIDE TRANSPORT ATP-BINDING PROTEIN DDPF-RELATED"/>
    <property type="match status" value="1"/>
</dbReference>
<keyword evidence="4" id="KW-0067">ATP-binding</keyword>
<dbReference type="SMART" id="SM00382">
    <property type="entry name" value="AAA"/>
    <property type="match status" value="1"/>
</dbReference>
<dbReference type="InterPro" id="IPR003593">
    <property type="entry name" value="AAA+_ATPase"/>
</dbReference>
<evidence type="ECO:0000256" key="1">
    <source>
        <dbReference type="ARBA" id="ARBA00005417"/>
    </source>
</evidence>
<dbReference type="GO" id="GO:0005524">
    <property type="term" value="F:ATP binding"/>
    <property type="evidence" value="ECO:0007669"/>
    <property type="project" value="UniProtKB-KW"/>
</dbReference>
<evidence type="ECO:0000313" key="7">
    <source>
        <dbReference type="Proteomes" id="UP000247459"/>
    </source>
</evidence>
<keyword evidence="6" id="KW-0378">Hydrolase</keyword>
<keyword evidence="3" id="KW-0547">Nucleotide-binding</keyword>
<dbReference type="InterPro" id="IPR003439">
    <property type="entry name" value="ABC_transporter-like_ATP-bd"/>
</dbReference>
<dbReference type="EMBL" id="PRLG01000005">
    <property type="protein sequence ID" value="PYY30835.1"/>
    <property type="molecule type" value="Genomic_DNA"/>
</dbReference>
<comment type="similarity">
    <text evidence="1">Belongs to the ABC transporter superfamily.</text>
</comment>
<dbReference type="GO" id="GO:0055085">
    <property type="term" value="P:transmembrane transport"/>
    <property type="evidence" value="ECO:0007669"/>
    <property type="project" value="UniProtKB-ARBA"/>
</dbReference>
<dbReference type="SUPFAM" id="SSF52540">
    <property type="entry name" value="P-loop containing nucleoside triphosphate hydrolases"/>
    <property type="match status" value="1"/>
</dbReference>
<dbReference type="PANTHER" id="PTHR43776">
    <property type="entry name" value="TRANSPORT ATP-BINDING PROTEIN"/>
    <property type="match status" value="1"/>
</dbReference>
<dbReference type="OrthoDB" id="9802264at2"/>
<dbReference type="Pfam" id="PF00005">
    <property type="entry name" value="ABC_tran"/>
    <property type="match status" value="1"/>
</dbReference>
<protein>
    <submittedName>
        <fullName evidence="6">ABC transporter-like protein</fullName>
        <ecNumber evidence="6">3.6.3.24</ecNumber>
    </submittedName>
</protein>
<gene>
    <name evidence="6" type="ORF">PIL02S_00744</name>
</gene>
<dbReference type="AlphaFoldDB" id="A0A2W0CRM3"/>
<dbReference type="PROSITE" id="PS50893">
    <property type="entry name" value="ABC_TRANSPORTER_2"/>
    <property type="match status" value="1"/>
</dbReference>
<dbReference type="Proteomes" id="UP000247459">
    <property type="component" value="Unassembled WGS sequence"/>
</dbReference>
<dbReference type="GO" id="GO:0016887">
    <property type="term" value="F:ATP hydrolysis activity"/>
    <property type="evidence" value="ECO:0007669"/>
    <property type="project" value="InterPro"/>
</dbReference>
<dbReference type="EC" id="3.6.3.24" evidence="6"/>
<name>A0A2W0CRM3_9BACL</name>
<dbReference type="Gene3D" id="3.40.50.300">
    <property type="entry name" value="P-loop containing nucleotide triphosphate hydrolases"/>
    <property type="match status" value="1"/>
</dbReference>
<comment type="caution">
    <text evidence="6">The sequence shown here is derived from an EMBL/GenBank/DDBJ whole genome shotgun (WGS) entry which is preliminary data.</text>
</comment>
<evidence type="ECO:0000256" key="4">
    <source>
        <dbReference type="ARBA" id="ARBA00022840"/>
    </source>
</evidence>
<accession>A0A2W0CRM3</accession>
<evidence type="ECO:0000313" key="6">
    <source>
        <dbReference type="EMBL" id="PYY30835.1"/>
    </source>
</evidence>
<evidence type="ECO:0000259" key="5">
    <source>
        <dbReference type="PROSITE" id="PS50893"/>
    </source>
</evidence>
<evidence type="ECO:0000256" key="2">
    <source>
        <dbReference type="ARBA" id="ARBA00022448"/>
    </source>
</evidence>
<keyword evidence="2" id="KW-0813">Transport</keyword>
<dbReference type="InterPro" id="IPR050319">
    <property type="entry name" value="ABC_transp_ATP-bind"/>
</dbReference>
<dbReference type="InterPro" id="IPR027417">
    <property type="entry name" value="P-loop_NTPase"/>
</dbReference>
<feature type="domain" description="ABC transporter" evidence="5">
    <location>
        <begin position="2"/>
        <end position="245"/>
    </location>
</feature>
<reference evidence="6 7" key="1">
    <citation type="submission" date="2018-01" db="EMBL/GenBank/DDBJ databases">
        <title>Genome sequence of the PGP bacterium Paenibacillus illinoisensis E3.</title>
        <authorList>
            <person name="Rolli E."/>
            <person name="Marasco R."/>
            <person name="Bessem C."/>
            <person name="Michoud G."/>
            <person name="Gaiarsa S."/>
            <person name="Borin S."/>
            <person name="Daffonchio D."/>
        </authorList>
    </citation>
    <scope>NUCLEOTIDE SEQUENCE [LARGE SCALE GENOMIC DNA]</scope>
    <source>
        <strain evidence="6 7">E3</strain>
    </source>
</reference>
<proteinExistence type="inferred from homology"/>
<evidence type="ECO:0000256" key="3">
    <source>
        <dbReference type="ARBA" id="ARBA00022741"/>
    </source>
</evidence>
<dbReference type="CDD" id="cd03257">
    <property type="entry name" value="ABC_NikE_OppD_transporters"/>
    <property type="match status" value="1"/>
</dbReference>
<dbReference type="RefSeq" id="WP_110756470.1">
    <property type="nucleotide sequence ID" value="NZ_PRLG01000005.1"/>
</dbReference>
<organism evidence="6 7">
    <name type="scientific">Paenibacillus illinoisensis</name>
    <dbReference type="NCBI Taxonomy" id="59845"/>
    <lineage>
        <taxon>Bacteria</taxon>
        <taxon>Bacillati</taxon>
        <taxon>Bacillota</taxon>
        <taxon>Bacilli</taxon>
        <taxon>Bacillales</taxon>
        <taxon>Paenibacillaceae</taxon>
        <taxon>Paenibacillus</taxon>
    </lineage>
</organism>